<dbReference type="SUPFAM" id="SSF55681">
    <property type="entry name" value="Class II aaRS and biotin synthetases"/>
    <property type="match status" value="1"/>
</dbReference>
<sequence length="368" mass="42302">MTFIQPTITKVQPLLARHFSTVTKTSNNTNIIKRSVLISQSNDIFTNLALEDWFYRNYDFTNHHIMMLWRNNPCIVIGRHQNPWLEANTTNLGHIAENGVQLARRNSGGGTVYHDRGNLNVTFFTGRKEYNRRHNLELITRAIFKEYGIKIDISPREDLCINNIKVSGTAAKLGQPSAYHHCTLLVNVDKANLSRALQKREYEIKTNATKSVKSQIVNLCELNPRITIDDLLYVIGREYMNPQNSFQIINPTEQQFPGITEIRDTLRDWEWCYGKTPKFSVTKSFIGNFNSISKNLKFTINIEQGRINDMILYVPSGEEKVITSLKGQKFTEDIINCLECPLSGEENNLVDDKDRLVIECIRKVMISV</sequence>
<evidence type="ECO:0000256" key="1">
    <source>
        <dbReference type="ARBA" id="ARBA00005085"/>
    </source>
</evidence>
<protein>
    <recommendedName>
        <fullName evidence="3">BPL/LPL catalytic domain-containing protein</fullName>
    </recommendedName>
</protein>
<dbReference type="OrthoDB" id="201621at2759"/>
<accession>A0A8K0G2E0</accession>
<dbReference type="GO" id="GO:0005739">
    <property type="term" value="C:mitochondrion"/>
    <property type="evidence" value="ECO:0007669"/>
    <property type="project" value="TreeGrafter"/>
</dbReference>
<evidence type="ECO:0000259" key="3">
    <source>
        <dbReference type="PROSITE" id="PS51733"/>
    </source>
</evidence>
<reference evidence="4" key="1">
    <citation type="submission" date="2019-08" db="EMBL/GenBank/DDBJ databases">
        <title>The genome of the North American firefly Photinus pyralis.</title>
        <authorList>
            <consortium name="Photinus pyralis genome working group"/>
            <person name="Fallon T.R."/>
            <person name="Sander Lower S.E."/>
            <person name="Weng J.-K."/>
        </authorList>
    </citation>
    <scope>NUCLEOTIDE SEQUENCE</scope>
    <source>
        <strain evidence="4">TRF0915ILg1</strain>
        <tissue evidence="4">Whole body</tissue>
    </source>
</reference>
<proteinExistence type="inferred from homology"/>
<evidence type="ECO:0000313" key="5">
    <source>
        <dbReference type="Proteomes" id="UP000801492"/>
    </source>
</evidence>
<dbReference type="InterPro" id="IPR004143">
    <property type="entry name" value="BPL_LPL_catalytic"/>
</dbReference>
<keyword evidence="5" id="KW-1185">Reference proteome</keyword>
<gene>
    <name evidence="4" type="ORF">ILUMI_22674</name>
</gene>
<dbReference type="PANTHER" id="PTHR12561">
    <property type="entry name" value="LIPOATE-PROTEIN LIGASE"/>
    <property type="match status" value="1"/>
</dbReference>
<dbReference type="PANTHER" id="PTHR12561:SF3">
    <property type="entry name" value="LIPOYLTRANSFERASE 1, MITOCHONDRIAL"/>
    <property type="match status" value="1"/>
</dbReference>
<dbReference type="Gene3D" id="3.30.930.10">
    <property type="entry name" value="Bira Bifunctional Protein, Domain 2"/>
    <property type="match status" value="1"/>
</dbReference>
<name>A0A8K0G2E0_IGNLU</name>
<comment type="caution">
    <text evidence="4">The sequence shown here is derived from an EMBL/GenBank/DDBJ whole genome shotgun (WGS) entry which is preliminary data.</text>
</comment>
<comment type="similarity">
    <text evidence="2">Belongs to the LplA family.</text>
</comment>
<comment type="pathway">
    <text evidence="1">Protein modification; protein lipoylation via exogenous pathway; protein N(6)-(lipoyl)lysine from lipoate: step 2/2.</text>
</comment>
<dbReference type="NCBIfam" id="TIGR00545">
    <property type="entry name" value="lipoyltrans"/>
    <property type="match status" value="1"/>
</dbReference>
<dbReference type="Pfam" id="PF21948">
    <property type="entry name" value="LplA-B_cat"/>
    <property type="match status" value="1"/>
</dbReference>
<dbReference type="UniPathway" id="UPA00537">
    <property type="reaction ID" value="UER00595"/>
</dbReference>
<dbReference type="GO" id="GO:0009249">
    <property type="term" value="P:protein lipoylation"/>
    <property type="evidence" value="ECO:0007669"/>
    <property type="project" value="InterPro"/>
</dbReference>
<dbReference type="FunFam" id="3.30.930.10:FF:000045">
    <property type="entry name" value="lipoyltransferase 1, mitochondrial"/>
    <property type="match status" value="1"/>
</dbReference>
<dbReference type="AlphaFoldDB" id="A0A8K0G2E0"/>
<evidence type="ECO:0000313" key="4">
    <source>
        <dbReference type="EMBL" id="KAF2883501.1"/>
    </source>
</evidence>
<dbReference type="EMBL" id="VTPC01090404">
    <property type="protein sequence ID" value="KAF2883501.1"/>
    <property type="molecule type" value="Genomic_DNA"/>
</dbReference>
<organism evidence="4 5">
    <name type="scientific">Ignelater luminosus</name>
    <name type="common">Cucubano</name>
    <name type="synonym">Pyrophorus luminosus</name>
    <dbReference type="NCBI Taxonomy" id="2038154"/>
    <lineage>
        <taxon>Eukaryota</taxon>
        <taxon>Metazoa</taxon>
        <taxon>Ecdysozoa</taxon>
        <taxon>Arthropoda</taxon>
        <taxon>Hexapoda</taxon>
        <taxon>Insecta</taxon>
        <taxon>Pterygota</taxon>
        <taxon>Neoptera</taxon>
        <taxon>Endopterygota</taxon>
        <taxon>Coleoptera</taxon>
        <taxon>Polyphaga</taxon>
        <taxon>Elateriformia</taxon>
        <taxon>Elateroidea</taxon>
        <taxon>Elateridae</taxon>
        <taxon>Agrypninae</taxon>
        <taxon>Pyrophorini</taxon>
        <taxon>Ignelater</taxon>
    </lineage>
</organism>
<dbReference type="InterPro" id="IPR045864">
    <property type="entry name" value="aa-tRNA-synth_II/BPL/LPL"/>
</dbReference>
<evidence type="ECO:0000256" key="2">
    <source>
        <dbReference type="ARBA" id="ARBA00008242"/>
    </source>
</evidence>
<dbReference type="GO" id="GO:0017118">
    <property type="term" value="F:lipoyltransferase activity"/>
    <property type="evidence" value="ECO:0007669"/>
    <property type="project" value="TreeGrafter"/>
</dbReference>
<feature type="domain" description="BPL/LPL catalytic" evidence="3">
    <location>
        <begin position="60"/>
        <end position="247"/>
    </location>
</feature>
<dbReference type="InterPro" id="IPR004562">
    <property type="entry name" value="LipoylTrfase_LipoateP_Ligase"/>
</dbReference>
<dbReference type="Gene3D" id="3.30.390.50">
    <property type="entry name" value="CO dehydrogenase flavoprotein, C-terminal domain"/>
    <property type="match status" value="1"/>
</dbReference>
<dbReference type="CDD" id="cd16443">
    <property type="entry name" value="LplA"/>
    <property type="match status" value="1"/>
</dbReference>
<dbReference type="Proteomes" id="UP000801492">
    <property type="component" value="Unassembled WGS sequence"/>
</dbReference>
<dbReference type="PROSITE" id="PS51733">
    <property type="entry name" value="BPL_LPL_CATALYTIC"/>
    <property type="match status" value="1"/>
</dbReference>